<dbReference type="RefSeq" id="WP_047879013.1">
    <property type="nucleotide sequence ID" value="NZ_LDOT01000013.1"/>
</dbReference>
<sequence length="94" mass="10650">MRKSRIARKQNSVYVFISVFFISLLVLTFSNTPKTLPVTDLIISCFFVSIFLSLLFFLVSILWGDGSTSSEENNDDENNSGYMENYDSRDGGDD</sequence>
<accession>A0A0J1H175</accession>
<dbReference type="Proteomes" id="UP000036097">
    <property type="component" value="Unassembled WGS sequence"/>
</dbReference>
<evidence type="ECO:0000256" key="1">
    <source>
        <dbReference type="SAM" id="MobiDB-lite"/>
    </source>
</evidence>
<dbReference type="EMBL" id="LDOT01000013">
    <property type="protein sequence ID" value="KLV05583.1"/>
    <property type="molecule type" value="Genomic_DNA"/>
</dbReference>
<proteinExistence type="predicted"/>
<evidence type="ECO:0000313" key="3">
    <source>
        <dbReference type="EMBL" id="KLV05583.1"/>
    </source>
</evidence>
<feature type="transmembrane region" description="Helical" evidence="2">
    <location>
        <begin position="12"/>
        <end position="29"/>
    </location>
</feature>
<organism evidence="3 4">
    <name type="scientific">Photobacterium aquae</name>
    <dbReference type="NCBI Taxonomy" id="1195763"/>
    <lineage>
        <taxon>Bacteria</taxon>
        <taxon>Pseudomonadati</taxon>
        <taxon>Pseudomonadota</taxon>
        <taxon>Gammaproteobacteria</taxon>
        <taxon>Vibrionales</taxon>
        <taxon>Vibrionaceae</taxon>
        <taxon>Photobacterium</taxon>
    </lineage>
</organism>
<keyword evidence="2" id="KW-0812">Transmembrane</keyword>
<dbReference type="PATRIC" id="fig|1195763.3.peg.2424"/>
<keyword evidence="2" id="KW-0472">Membrane</keyword>
<evidence type="ECO:0000313" key="4">
    <source>
        <dbReference type="Proteomes" id="UP000036097"/>
    </source>
</evidence>
<protein>
    <submittedName>
        <fullName evidence="3">Uncharacterized protein</fullName>
    </submittedName>
</protein>
<keyword evidence="4" id="KW-1185">Reference proteome</keyword>
<keyword evidence="2" id="KW-1133">Transmembrane helix</keyword>
<reference evidence="3 4" key="1">
    <citation type="submission" date="2015-05" db="EMBL/GenBank/DDBJ databases">
        <title>Photobacterium galathea sp. nov.</title>
        <authorList>
            <person name="Machado H."/>
            <person name="Gram L."/>
        </authorList>
    </citation>
    <scope>NUCLEOTIDE SEQUENCE [LARGE SCALE GENOMIC DNA]</scope>
    <source>
        <strain evidence="3 4">CGMCC 1.12159</strain>
    </source>
</reference>
<feature type="region of interest" description="Disordered" evidence="1">
    <location>
        <begin position="65"/>
        <end position="94"/>
    </location>
</feature>
<gene>
    <name evidence="3" type="ORF">ABT56_11535</name>
</gene>
<comment type="caution">
    <text evidence="3">The sequence shown here is derived from an EMBL/GenBank/DDBJ whole genome shotgun (WGS) entry which is preliminary data.</text>
</comment>
<dbReference type="AlphaFoldDB" id="A0A0J1H175"/>
<feature type="transmembrane region" description="Helical" evidence="2">
    <location>
        <begin position="41"/>
        <end position="63"/>
    </location>
</feature>
<evidence type="ECO:0000256" key="2">
    <source>
        <dbReference type="SAM" id="Phobius"/>
    </source>
</evidence>
<name>A0A0J1H175_9GAMM</name>